<dbReference type="EMBL" id="LAZR01034926">
    <property type="protein sequence ID" value="KKL28915.1"/>
    <property type="molecule type" value="Genomic_DNA"/>
</dbReference>
<dbReference type="AlphaFoldDB" id="A0A0F9C3Y3"/>
<gene>
    <name evidence="1" type="ORF">LCGC14_2370370</name>
</gene>
<sequence length="108" mass="12400">MRTDLEASTFQKRPAYRYIRQTDKLPGIDPGWVNDPIAKVKLFNPTGAGTWYITAYDPESRTAYGRADIQYNEYGFISMAELVDYRGRFGLPIERDLSWTPKPLSKCA</sequence>
<dbReference type="Pfam" id="PF11171">
    <property type="entry name" value="DUF2958"/>
    <property type="match status" value="1"/>
</dbReference>
<organism evidence="1">
    <name type="scientific">marine sediment metagenome</name>
    <dbReference type="NCBI Taxonomy" id="412755"/>
    <lineage>
        <taxon>unclassified sequences</taxon>
        <taxon>metagenomes</taxon>
        <taxon>ecological metagenomes</taxon>
    </lineage>
</organism>
<dbReference type="InterPro" id="IPR021341">
    <property type="entry name" value="DUF2958"/>
</dbReference>
<evidence type="ECO:0000313" key="1">
    <source>
        <dbReference type="EMBL" id="KKL28915.1"/>
    </source>
</evidence>
<reference evidence="1" key="1">
    <citation type="journal article" date="2015" name="Nature">
        <title>Complex archaea that bridge the gap between prokaryotes and eukaryotes.</title>
        <authorList>
            <person name="Spang A."/>
            <person name="Saw J.H."/>
            <person name="Jorgensen S.L."/>
            <person name="Zaremba-Niedzwiedzka K."/>
            <person name="Martijn J."/>
            <person name="Lind A.E."/>
            <person name="van Eijk R."/>
            <person name="Schleper C."/>
            <person name="Guy L."/>
            <person name="Ettema T.J."/>
        </authorList>
    </citation>
    <scope>NUCLEOTIDE SEQUENCE</scope>
</reference>
<protein>
    <submittedName>
        <fullName evidence="1">Uncharacterized protein</fullName>
    </submittedName>
</protein>
<accession>A0A0F9C3Y3</accession>
<name>A0A0F9C3Y3_9ZZZZ</name>
<comment type="caution">
    <text evidence="1">The sequence shown here is derived from an EMBL/GenBank/DDBJ whole genome shotgun (WGS) entry which is preliminary data.</text>
</comment>
<proteinExistence type="predicted"/>